<comment type="caution">
    <text evidence="16">The sequence shown here is derived from an EMBL/GenBank/DDBJ whole genome shotgun (WGS) entry which is preliminary data.</text>
</comment>
<dbReference type="GO" id="GO:0000703">
    <property type="term" value="F:oxidized pyrimidine nucleobase lesion DNA N-glycosylase activity"/>
    <property type="evidence" value="ECO:0007669"/>
    <property type="project" value="TreeGrafter"/>
</dbReference>
<name>A0A5C6F986_9BACT</name>
<dbReference type="EC" id="4.2.99.18" evidence="2"/>
<dbReference type="GO" id="GO:0140078">
    <property type="term" value="F:class I DNA-(apurinic or apyrimidinic site) endonuclease activity"/>
    <property type="evidence" value="ECO:0007669"/>
    <property type="project" value="UniProtKB-EC"/>
</dbReference>
<dbReference type="PANTHER" id="PTHR42697:SF1">
    <property type="entry name" value="ENDONUCLEASE 8"/>
    <property type="match status" value="1"/>
</dbReference>
<evidence type="ECO:0000256" key="7">
    <source>
        <dbReference type="ARBA" id="ARBA00022833"/>
    </source>
</evidence>
<dbReference type="Gene3D" id="3.20.190.10">
    <property type="entry name" value="MutM-like, N-terminal"/>
    <property type="match status" value="1"/>
</dbReference>
<keyword evidence="17" id="KW-1185">Reference proteome</keyword>
<keyword evidence="4" id="KW-0227">DNA damage</keyword>
<evidence type="ECO:0000256" key="13">
    <source>
        <dbReference type="PROSITE-ProRule" id="PRU00391"/>
    </source>
</evidence>
<dbReference type="Proteomes" id="UP000317977">
    <property type="component" value="Unassembled WGS sequence"/>
</dbReference>
<dbReference type="SMART" id="SM00898">
    <property type="entry name" value="Fapy_DNA_glyco"/>
    <property type="match status" value="1"/>
</dbReference>
<keyword evidence="11" id="KW-0511">Multifunctional enzyme</keyword>
<comment type="similarity">
    <text evidence="1">Belongs to the FPG family.</text>
</comment>
<keyword evidence="3" id="KW-0479">Metal-binding</keyword>
<reference evidence="16 17" key="1">
    <citation type="submission" date="2019-02" db="EMBL/GenBank/DDBJ databases">
        <title>Deep-cultivation of Planctomycetes and their phenomic and genomic characterization uncovers novel biology.</title>
        <authorList>
            <person name="Wiegand S."/>
            <person name="Jogler M."/>
            <person name="Boedeker C."/>
            <person name="Pinto D."/>
            <person name="Vollmers J."/>
            <person name="Rivas-Marin E."/>
            <person name="Kohn T."/>
            <person name="Peeters S.H."/>
            <person name="Heuer A."/>
            <person name="Rast P."/>
            <person name="Oberbeckmann S."/>
            <person name="Bunk B."/>
            <person name="Jeske O."/>
            <person name="Meyerdierks A."/>
            <person name="Storesund J.E."/>
            <person name="Kallscheuer N."/>
            <person name="Luecker S."/>
            <person name="Lage O.M."/>
            <person name="Pohl T."/>
            <person name="Merkel B.J."/>
            <person name="Hornburger P."/>
            <person name="Mueller R.-W."/>
            <person name="Bruemmer F."/>
            <person name="Labrenz M."/>
            <person name="Spormann A.M."/>
            <person name="Op Den Camp H."/>
            <person name="Overmann J."/>
            <person name="Amann R."/>
            <person name="Jetten M.S.M."/>
            <person name="Mascher T."/>
            <person name="Medema M.H."/>
            <person name="Devos D.P."/>
            <person name="Kaster A.-K."/>
            <person name="Ovreas L."/>
            <person name="Rohde M."/>
            <person name="Galperin M.Y."/>
            <person name="Jogler C."/>
        </authorList>
    </citation>
    <scope>NUCLEOTIDE SEQUENCE [LARGE SCALE GENOMIC DNA]</scope>
    <source>
        <strain evidence="16 17">Poly59</strain>
    </source>
</reference>
<evidence type="ECO:0000256" key="8">
    <source>
        <dbReference type="ARBA" id="ARBA00023125"/>
    </source>
</evidence>
<evidence type="ECO:0000259" key="14">
    <source>
        <dbReference type="PROSITE" id="PS51066"/>
    </source>
</evidence>
<dbReference type="SUPFAM" id="SSF46946">
    <property type="entry name" value="S13-like H2TH domain"/>
    <property type="match status" value="1"/>
</dbReference>
<evidence type="ECO:0000256" key="11">
    <source>
        <dbReference type="ARBA" id="ARBA00023268"/>
    </source>
</evidence>
<proteinExistence type="inferred from homology"/>
<dbReference type="InterPro" id="IPR012319">
    <property type="entry name" value="FPG_cat"/>
</dbReference>
<keyword evidence="5 13" id="KW-0863">Zinc-finger</keyword>
<dbReference type="PROSITE" id="PS51068">
    <property type="entry name" value="FPG_CAT"/>
    <property type="match status" value="1"/>
</dbReference>
<keyword evidence="16" id="KW-0255">Endonuclease</keyword>
<sequence>MPEGHTIHRIARDHRVWFSGQTISLTSPQGRFGAEARTLDGCRLQDVTARGKHLFYHWSPQEIVHIHLGLYGKFRIHKNPAPEPRGAVRVRMVGQERSFDLNGPTCCELIDAEKFVAIKNRLGQDPLCKDACPETLWQRMSRSRSAIGTLLLNQSVIAGVGNIYRAEILFLLGIHPETPANQLSREQFDCLWELTGNLLKTGVKYNRIITVDPGLFNKPLSKLKSSERLCVYKQSNCRNCNTKIEDWLLGNRKIFACSKCQKMRS</sequence>
<dbReference type="InterPro" id="IPR035937">
    <property type="entry name" value="FPG_N"/>
</dbReference>
<keyword evidence="12 16" id="KW-0326">Glycosidase</keyword>
<dbReference type="PROSITE" id="PS51066">
    <property type="entry name" value="ZF_FPG_2"/>
    <property type="match status" value="1"/>
</dbReference>
<dbReference type="InterPro" id="IPR000214">
    <property type="entry name" value="Znf_DNA_glyclase/AP_lyase"/>
</dbReference>
<accession>A0A5C6F986</accession>
<evidence type="ECO:0000256" key="4">
    <source>
        <dbReference type="ARBA" id="ARBA00022763"/>
    </source>
</evidence>
<dbReference type="EMBL" id="SJPX01000002">
    <property type="protein sequence ID" value="TWU56269.1"/>
    <property type="molecule type" value="Genomic_DNA"/>
</dbReference>
<feature type="domain" description="Formamidopyrimidine-DNA glycosylase catalytic" evidence="15">
    <location>
        <begin position="2"/>
        <end position="116"/>
    </location>
</feature>
<evidence type="ECO:0000256" key="1">
    <source>
        <dbReference type="ARBA" id="ARBA00009409"/>
    </source>
</evidence>
<dbReference type="CDD" id="cd08970">
    <property type="entry name" value="AcNei1_N"/>
    <property type="match status" value="1"/>
</dbReference>
<feature type="domain" description="FPG-type" evidence="14">
    <location>
        <begin position="230"/>
        <end position="262"/>
    </location>
</feature>
<dbReference type="InterPro" id="IPR015886">
    <property type="entry name" value="H2TH_FPG"/>
</dbReference>
<keyword evidence="10" id="KW-0456">Lyase</keyword>
<dbReference type="Pfam" id="PF01149">
    <property type="entry name" value="Fapy_DNA_glyco"/>
    <property type="match status" value="1"/>
</dbReference>
<evidence type="ECO:0000256" key="2">
    <source>
        <dbReference type="ARBA" id="ARBA00012720"/>
    </source>
</evidence>
<dbReference type="AlphaFoldDB" id="A0A5C6F986"/>
<evidence type="ECO:0000256" key="6">
    <source>
        <dbReference type="ARBA" id="ARBA00022801"/>
    </source>
</evidence>
<keyword evidence="7" id="KW-0862">Zinc</keyword>
<evidence type="ECO:0000313" key="16">
    <source>
        <dbReference type="EMBL" id="TWU56269.1"/>
    </source>
</evidence>
<evidence type="ECO:0000259" key="15">
    <source>
        <dbReference type="PROSITE" id="PS51068"/>
    </source>
</evidence>
<dbReference type="Gene3D" id="1.10.8.50">
    <property type="match status" value="1"/>
</dbReference>
<dbReference type="OrthoDB" id="9800855at2"/>
<dbReference type="RefSeq" id="WP_146534284.1">
    <property type="nucleotide sequence ID" value="NZ_SJPX01000002.1"/>
</dbReference>
<evidence type="ECO:0000256" key="10">
    <source>
        <dbReference type="ARBA" id="ARBA00023239"/>
    </source>
</evidence>
<dbReference type="GO" id="GO:0006284">
    <property type="term" value="P:base-excision repair"/>
    <property type="evidence" value="ECO:0007669"/>
    <property type="project" value="InterPro"/>
</dbReference>
<protein>
    <recommendedName>
        <fullName evidence="2">DNA-(apurinic or apyrimidinic site) lyase</fullName>
        <ecNumber evidence="2">4.2.99.18</ecNumber>
    </recommendedName>
</protein>
<keyword evidence="9" id="KW-0234">DNA repair</keyword>
<keyword evidence="6 16" id="KW-0378">Hydrolase</keyword>
<keyword evidence="8" id="KW-0238">DNA-binding</keyword>
<keyword evidence="16" id="KW-0540">Nuclease</keyword>
<evidence type="ECO:0000313" key="17">
    <source>
        <dbReference type="Proteomes" id="UP000317977"/>
    </source>
</evidence>
<dbReference type="SUPFAM" id="SSF81624">
    <property type="entry name" value="N-terminal domain of MutM-like DNA repair proteins"/>
    <property type="match status" value="1"/>
</dbReference>
<dbReference type="GO" id="GO:0003684">
    <property type="term" value="F:damaged DNA binding"/>
    <property type="evidence" value="ECO:0007669"/>
    <property type="project" value="InterPro"/>
</dbReference>
<evidence type="ECO:0000256" key="9">
    <source>
        <dbReference type="ARBA" id="ARBA00023204"/>
    </source>
</evidence>
<dbReference type="Pfam" id="PF06831">
    <property type="entry name" value="H2TH"/>
    <property type="match status" value="1"/>
</dbReference>
<dbReference type="InterPro" id="IPR010979">
    <property type="entry name" value="Ribosomal_uS13-like_H2TH"/>
</dbReference>
<dbReference type="GO" id="GO:0008270">
    <property type="term" value="F:zinc ion binding"/>
    <property type="evidence" value="ECO:0007669"/>
    <property type="project" value="UniProtKB-KW"/>
</dbReference>
<dbReference type="PANTHER" id="PTHR42697">
    <property type="entry name" value="ENDONUCLEASE 8"/>
    <property type="match status" value="1"/>
</dbReference>
<evidence type="ECO:0000256" key="12">
    <source>
        <dbReference type="ARBA" id="ARBA00023295"/>
    </source>
</evidence>
<dbReference type="SMART" id="SM01232">
    <property type="entry name" value="H2TH"/>
    <property type="match status" value="1"/>
</dbReference>
<dbReference type="SUPFAM" id="SSF57716">
    <property type="entry name" value="Glucocorticoid receptor-like (DNA-binding domain)"/>
    <property type="match status" value="1"/>
</dbReference>
<gene>
    <name evidence="16" type="primary">nei1</name>
    <name evidence="16" type="ORF">Poly59_25730</name>
</gene>
<organism evidence="16 17">
    <name type="scientific">Rubripirellula reticaptiva</name>
    <dbReference type="NCBI Taxonomy" id="2528013"/>
    <lineage>
        <taxon>Bacteria</taxon>
        <taxon>Pseudomonadati</taxon>
        <taxon>Planctomycetota</taxon>
        <taxon>Planctomycetia</taxon>
        <taxon>Pirellulales</taxon>
        <taxon>Pirellulaceae</taxon>
        <taxon>Rubripirellula</taxon>
    </lineage>
</organism>
<evidence type="ECO:0000256" key="5">
    <source>
        <dbReference type="ARBA" id="ARBA00022771"/>
    </source>
</evidence>
<evidence type="ECO:0000256" key="3">
    <source>
        <dbReference type="ARBA" id="ARBA00022723"/>
    </source>
</evidence>